<protein>
    <submittedName>
        <fullName evidence="1">Uncharacterized protein</fullName>
    </submittedName>
</protein>
<organism evidence="1">
    <name type="scientific">Vibrio cholerae (strain MO10)</name>
    <dbReference type="NCBI Taxonomy" id="345072"/>
    <lineage>
        <taxon>Bacteria</taxon>
        <taxon>Pseudomonadati</taxon>
        <taxon>Pseudomonadota</taxon>
        <taxon>Gammaproteobacteria</taxon>
        <taxon>Vibrionales</taxon>
        <taxon>Vibrionaceae</taxon>
        <taxon>Vibrio</taxon>
    </lineage>
</organism>
<evidence type="ECO:0000313" key="1">
    <source>
        <dbReference type="EMBL" id="EET23940.1"/>
    </source>
</evidence>
<dbReference type="HOGENOM" id="CLU_3298295_0_0_6"/>
<dbReference type="EMBL" id="DS990137">
    <property type="protein sequence ID" value="EET23940.1"/>
    <property type="molecule type" value="Genomic_DNA"/>
</dbReference>
<sequence length="40" mass="4650">MNGEHSNHGLCDGKQPICKLLLMTDKVFRNMPINYKKFNN</sequence>
<gene>
    <name evidence="1" type="ORF">VchoM_01967</name>
</gene>
<proteinExistence type="predicted"/>
<reference evidence="1" key="1">
    <citation type="submission" date="2005-09" db="EMBL/GenBank/DDBJ databases">
        <title>Annotation of Vibrio cholerae MO10.</title>
        <authorList>
            <person name="Colwell R."/>
            <person name="Grim C.J."/>
            <person name="Young S."/>
            <person name="Jaffe D."/>
            <person name="Gnerre S."/>
            <person name="Berlin A."/>
            <person name="Heiman D."/>
            <person name="Hepburn T."/>
            <person name="Shea T."/>
            <person name="Sykes S."/>
            <person name="Yandava C."/>
            <person name="Alvarado L."/>
            <person name="Kodira C."/>
            <person name="Borodovsky M."/>
            <person name="Heidelberg J."/>
            <person name="Lander E."/>
            <person name="Galagan J."/>
            <person name="Nusbaum C."/>
            <person name="Birren B."/>
        </authorList>
    </citation>
    <scope>NUCLEOTIDE SEQUENCE [LARGE SCALE GENOMIC DNA]</scope>
    <source>
        <strain evidence="1">MO10</strain>
    </source>
</reference>
<dbReference type="AlphaFoldDB" id="A0A0X1L098"/>
<reference evidence="1" key="2">
    <citation type="submission" date="2008-07" db="EMBL/GenBank/DDBJ databases">
        <authorList>
            <consortium name="Broad Institute Genome Sequencing Platform"/>
            <person name="Colwell R."/>
            <person name="Grim C.J."/>
            <person name="Young S."/>
            <person name="Jaffe D."/>
            <person name="Gnerre S."/>
            <person name="Berlin A."/>
            <person name="Heiman D."/>
            <person name="Hepburn T."/>
            <person name="Shea T."/>
            <person name="Sykes S."/>
            <person name="Alvarado L."/>
            <person name="Kodira C."/>
            <person name="Heidelberg J."/>
            <person name="Lander E."/>
            <person name="Galagan J."/>
            <person name="Nusbaum C."/>
            <person name="Birren B."/>
        </authorList>
    </citation>
    <scope>NUCLEOTIDE SEQUENCE [LARGE SCALE GENOMIC DNA]</scope>
    <source>
        <strain evidence="1">MO10</strain>
    </source>
</reference>
<dbReference type="Proteomes" id="UP000004687">
    <property type="component" value="Unassembled WGS sequence"/>
</dbReference>
<accession>A0A0X1L098</accession>
<name>A0A0X1L098_VIBCO</name>